<dbReference type="SUPFAM" id="SSF53448">
    <property type="entry name" value="Nucleotide-diphospho-sugar transferases"/>
    <property type="match status" value="1"/>
</dbReference>
<protein>
    <recommendedName>
        <fullName evidence="4">Glycosyltransferase family 8 protein</fullName>
    </recommendedName>
</protein>
<organism evidence="2">
    <name type="scientific">Ditylum brightwellii</name>
    <dbReference type="NCBI Taxonomy" id="49249"/>
    <lineage>
        <taxon>Eukaryota</taxon>
        <taxon>Sar</taxon>
        <taxon>Stramenopiles</taxon>
        <taxon>Ochrophyta</taxon>
        <taxon>Bacillariophyta</taxon>
        <taxon>Mediophyceae</taxon>
        <taxon>Lithodesmiophycidae</taxon>
        <taxon>Lithodesmiales</taxon>
        <taxon>Lithodesmiaceae</taxon>
        <taxon>Ditylum</taxon>
    </lineage>
</organism>
<dbReference type="EMBL" id="HBNS01032673">
    <property type="protein sequence ID" value="CAE4627592.1"/>
    <property type="molecule type" value="Transcribed_RNA"/>
</dbReference>
<name>A0A6V2IZ14_9STRA</name>
<reference evidence="2" key="1">
    <citation type="submission" date="2021-01" db="EMBL/GenBank/DDBJ databases">
        <authorList>
            <person name="Corre E."/>
            <person name="Pelletier E."/>
            <person name="Niang G."/>
            <person name="Scheremetjew M."/>
            <person name="Finn R."/>
            <person name="Kale V."/>
            <person name="Holt S."/>
            <person name="Cochrane G."/>
            <person name="Meng A."/>
            <person name="Brown T."/>
            <person name="Cohen L."/>
        </authorList>
    </citation>
    <scope>NUCLEOTIDE SEQUENCE</scope>
    <source>
        <strain evidence="2">GSO104</strain>
    </source>
</reference>
<evidence type="ECO:0000313" key="3">
    <source>
        <dbReference type="EMBL" id="CAE4627592.1"/>
    </source>
</evidence>
<dbReference type="EMBL" id="HBNS01032672">
    <property type="protein sequence ID" value="CAE4627590.1"/>
    <property type="molecule type" value="Transcribed_RNA"/>
</dbReference>
<feature type="transmembrane region" description="Helical" evidence="1">
    <location>
        <begin position="20"/>
        <end position="40"/>
    </location>
</feature>
<keyword evidence="1" id="KW-1133">Transmembrane helix</keyword>
<gene>
    <name evidence="2" type="ORF">DBRI00130_LOCUS25608</name>
    <name evidence="3" type="ORF">DBRI00130_LOCUS25609</name>
</gene>
<keyword evidence="1" id="KW-0472">Membrane</keyword>
<dbReference type="InterPro" id="IPR050587">
    <property type="entry name" value="GNT1/Glycosyltrans_8"/>
</dbReference>
<keyword evidence="1" id="KW-0812">Transmembrane</keyword>
<proteinExistence type="predicted"/>
<feature type="transmembrane region" description="Helical" evidence="1">
    <location>
        <begin position="60"/>
        <end position="80"/>
    </location>
</feature>
<dbReference type="AlphaFoldDB" id="A0A6V2IZ14"/>
<evidence type="ECO:0000256" key="1">
    <source>
        <dbReference type="SAM" id="Phobius"/>
    </source>
</evidence>
<accession>A0A6V2IZ14</accession>
<dbReference type="InterPro" id="IPR029044">
    <property type="entry name" value="Nucleotide-diphossugar_trans"/>
</dbReference>
<evidence type="ECO:0000313" key="2">
    <source>
        <dbReference type="EMBL" id="CAE4627590.1"/>
    </source>
</evidence>
<dbReference type="Gene3D" id="3.90.550.10">
    <property type="entry name" value="Spore Coat Polysaccharide Biosynthesis Protein SpsA, Chain A"/>
    <property type="match status" value="1"/>
</dbReference>
<evidence type="ECO:0008006" key="4">
    <source>
        <dbReference type="Google" id="ProtNLM"/>
    </source>
</evidence>
<sequence length="397" mass="45292">MRQKQNLDQCLSRYHSTKMILYSTILFYLFSIPVAAANQAEINNDGTSSSSSSSSSSSPRAAIVTLVTTSLYVAGAEVLARSFLSVHAHHKHPYPAFDLLALYVPPSQDNRSDITAQDLEDLRTVGYKLHPLTNTRISCPLTSQEQEALQNNPQYNEELKRYWGTCAKFSLWSLTQYDIVVYIDADGLILNPFVHTLLQWYRDEAHKHAGEVQNLLLAAQKAPGNDGYQTAFLILHPSSNMHSSMQNLLSTVSNVALGDLPLMNTIFGAEPYNRNRGGEPSYFLDLPDWTSVAQSNNVRPFYYTEQRRKIVDWNRIVSYDFAGPPECKPWIVYAFQKKKQLEEIGDEKNYMYAHPYLGVVKPGSDEEQIYMIPQWLWNEHYDQVLKRKKKGRSTYSI</sequence>
<dbReference type="PANTHER" id="PTHR11183">
    <property type="entry name" value="GLYCOGENIN SUBFAMILY MEMBER"/>
    <property type="match status" value="1"/>
</dbReference>